<dbReference type="Proteomes" id="UP001515500">
    <property type="component" value="Unplaced"/>
</dbReference>
<feature type="compositionally biased region" description="Basic residues" evidence="1">
    <location>
        <begin position="243"/>
        <end position="258"/>
    </location>
</feature>
<feature type="region of interest" description="Disordered" evidence="1">
    <location>
        <begin position="226"/>
        <end position="260"/>
    </location>
</feature>
<evidence type="ECO:0000256" key="1">
    <source>
        <dbReference type="SAM" id="MobiDB-lite"/>
    </source>
</evidence>
<protein>
    <submittedName>
        <fullName evidence="3">Uncharacterized protein LOC120255632</fullName>
    </submittedName>
</protein>
<keyword evidence="2" id="KW-1185">Reference proteome</keyword>
<organism evidence="2 3">
    <name type="scientific">Dioscorea cayennensis subsp. rotundata</name>
    <name type="common">White Guinea yam</name>
    <name type="synonym">Dioscorea rotundata</name>
    <dbReference type="NCBI Taxonomy" id="55577"/>
    <lineage>
        <taxon>Eukaryota</taxon>
        <taxon>Viridiplantae</taxon>
        <taxon>Streptophyta</taxon>
        <taxon>Embryophyta</taxon>
        <taxon>Tracheophyta</taxon>
        <taxon>Spermatophyta</taxon>
        <taxon>Magnoliopsida</taxon>
        <taxon>Liliopsida</taxon>
        <taxon>Dioscoreales</taxon>
        <taxon>Dioscoreaceae</taxon>
        <taxon>Dioscorea</taxon>
    </lineage>
</organism>
<dbReference type="Pfam" id="PF14223">
    <property type="entry name" value="Retrotran_gag_2"/>
    <property type="match status" value="1"/>
</dbReference>
<accession>A0AB40AWI1</accession>
<reference evidence="3" key="1">
    <citation type="submission" date="2025-08" db="UniProtKB">
        <authorList>
            <consortium name="RefSeq"/>
        </authorList>
    </citation>
    <scope>IDENTIFICATION</scope>
</reference>
<gene>
    <name evidence="3" type="primary">LOC120255632</name>
</gene>
<dbReference type="RefSeq" id="XP_039119351.1">
    <property type="nucleotide sequence ID" value="XM_039263417.1"/>
</dbReference>
<name>A0AB40AWI1_DIOCR</name>
<evidence type="ECO:0000313" key="2">
    <source>
        <dbReference type="Proteomes" id="UP001515500"/>
    </source>
</evidence>
<sequence>MATSSSSASVNAPVCLSQPSVPVFTGQEYGRWNLRMKTIFRSQELWDLVENGWTESKDETVERENRKRDTKALCLIQQAVDGPNLNRIAEAKSAHDAREILRKHCLGTSKVLSVRIQALRQDFETLQMGDDEGVQGYISRVITITNQIKALRHKLKEPEVVSKVLRSLAPKFDWVAIAIEESKEIAKLPLDNLCRTLQAHDLRVNRAAGKVGKRALHVKNEQLVTNFNKSGGNGSSWGDSRGRGRSFGHGRGRARGGRGRSMDNKIHIQCFQCKKFRHMKAECRA</sequence>
<evidence type="ECO:0000313" key="3">
    <source>
        <dbReference type="RefSeq" id="XP_039119351.1"/>
    </source>
</evidence>
<dbReference type="PANTHER" id="PTHR35317">
    <property type="entry name" value="OS04G0629600 PROTEIN"/>
    <property type="match status" value="1"/>
</dbReference>
<dbReference type="PANTHER" id="PTHR35317:SF35">
    <property type="entry name" value="DUF4219 DOMAIN-CONTAINING PROTEIN"/>
    <property type="match status" value="1"/>
</dbReference>
<proteinExistence type="predicted"/>
<dbReference type="GeneID" id="120255632"/>
<dbReference type="AlphaFoldDB" id="A0AB40AWI1"/>